<protein>
    <recommendedName>
        <fullName evidence="10">DUF676 domain-containing protein</fullName>
    </recommendedName>
</protein>
<keyword evidence="5" id="KW-0496">Mitochondrion</keyword>
<reference evidence="8" key="1">
    <citation type="submission" date="2018-02" db="EMBL/GenBank/DDBJ databases">
        <authorList>
            <person name="Silar P."/>
        </authorList>
    </citation>
    <scope>NUCLEOTIDE SEQUENCE [LARGE SCALE GENOMIC DNA]</scope>
    <source>
        <strain evidence="8">T</strain>
    </source>
</reference>
<evidence type="ECO:0000313" key="9">
    <source>
        <dbReference type="Proteomes" id="UP000280685"/>
    </source>
</evidence>
<dbReference type="InterPro" id="IPR052374">
    <property type="entry name" value="SERAC1"/>
</dbReference>
<evidence type="ECO:0000256" key="2">
    <source>
        <dbReference type="ARBA" id="ARBA00004240"/>
    </source>
</evidence>
<sequence>MSDRVFLQQLYPEPGNPVTPNIDIVVVHGVNGDPIKTWECDNTSKQKSESKPAPGHARTSNVESHTDPGTSLVLRDRHGPVNPRTKDGILPERIVWPRDLLHRQPRLERARVFTFGYNGDVFHNDSVAGIRDLARTLLDLLDLDRKGIDARRPIVFVAHCLGGLIVKQALLIAQYERRYQHLADATAGISFLGTPHLANSKDNWSHLAKAYSALDSPRSGGFFRRIGLSHSKLVKALQKDSEQLVNLMDDFRHVLADGTRGIDAKGRTSLRWKIVNFCEQLPLPGAKDLIVDQTVADMAIPGAEPKPVHRDHVNMCQFASDNEPGFKQLCSFIGEMVPQEQSSTTRIGEENPRVNVQFNATVGDRGTLQINGTVTSVSYLAEGHSEQPSGGFQRHGAPLAQGVHHGNFLESGPRQGYYLEKGQPEASTVRDCIRGTEASNIPVMAARSSVGVGRR</sequence>
<proteinExistence type="predicted"/>
<dbReference type="SUPFAM" id="SSF53474">
    <property type="entry name" value="alpha/beta-Hydrolases"/>
    <property type="match status" value="1"/>
</dbReference>
<evidence type="ECO:0000256" key="5">
    <source>
        <dbReference type="ARBA" id="ARBA00023128"/>
    </source>
</evidence>
<feature type="compositionally biased region" description="Polar residues" evidence="7">
    <location>
        <begin position="58"/>
        <end position="69"/>
    </location>
</feature>
<feature type="region of interest" description="Disordered" evidence="7">
    <location>
        <begin position="37"/>
        <end position="86"/>
    </location>
</feature>
<gene>
    <name evidence="8" type="ORF">PODCO_510945</name>
</gene>
<comment type="subcellular location">
    <subcellularLocation>
        <location evidence="2">Endoplasmic reticulum</location>
    </subcellularLocation>
    <subcellularLocation>
        <location evidence="3">Membrane</location>
    </subcellularLocation>
    <subcellularLocation>
        <location evidence="1">Mitochondrion</location>
    </subcellularLocation>
</comment>
<dbReference type="PANTHER" id="PTHR48182:SF2">
    <property type="entry name" value="PROTEIN SERAC1"/>
    <property type="match status" value="1"/>
</dbReference>
<evidence type="ECO:0008006" key="10">
    <source>
        <dbReference type="Google" id="ProtNLM"/>
    </source>
</evidence>
<feature type="compositionally biased region" description="Basic and acidic residues" evidence="7">
    <location>
        <begin position="37"/>
        <end position="50"/>
    </location>
</feature>
<feature type="compositionally biased region" description="Basic and acidic residues" evidence="7">
    <location>
        <begin position="74"/>
        <end position="86"/>
    </location>
</feature>
<evidence type="ECO:0000256" key="6">
    <source>
        <dbReference type="ARBA" id="ARBA00023136"/>
    </source>
</evidence>
<dbReference type="Proteomes" id="UP000280685">
    <property type="component" value="Chromosome 5"/>
</dbReference>
<dbReference type="EMBL" id="LR026968">
    <property type="protein sequence ID" value="VBB82093.1"/>
    <property type="molecule type" value="Genomic_DNA"/>
</dbReference>
<keyword evidence="9" id="KW-1185">Reference proteome</keyword>
<keyword evidence="4" id="KW-0256">Endoplasmic reticulum</keyword>
<accession>A0ABY6SEZ9</accession>
<evidence type="ECO:0000256" key="7">
    <source>
        <dbReference type="SAM" id="MobiDB-lite"/>
    </source>
</evidence>
<evidence type="ECO:0000313" key="8">
    <source>
        <dbReference type="EMBL" id="VBB82093.1"/>
    </source>
</evidence>
<organism evidence="8 9">
    <name type="scientific">Podospora comata</name>
    <dbReference type="NCBI Taxonomy" id="48703"/>
    <lineage>
        <taxon>Eukaryota</taxon>
        <taxon>Fungi</taxon>
        <taxon>Dikarya</taxon>
        <taxon>Ascomycota</taxon>
        <taxon>Pezizomycotina</taxon>
        <taxon>Sordariomycetes</taxon>
        <taxon>Sordariomycetidae</taxon>
        <taxon>Sordariales</taxon>
        <taxon>Podosporaceae</taxon>
        <taxon>Podospora</taxon>
    </lineage>
</organism>
<evidence type="ECO:0000256" key="4">
    <source>
        <dbReference type="ARBA" id="ARBA00022824"/>
    </source>
</evidence>
<evidence type="ECO:0000256" key="1">
    <source>
        <dbReference type="ARBA" id="ARBA00004173"/>
    </source>
</evidence>
<dbReference type="PANTHER" id="PTHR48182">
    <property type="entry name" value="PROTEIN SERAC1"/>
    <property type="match status" value="1"/>
</dbReference>
<evidence type="ECO:0000256" key="3">
    <source>
        <dbReference type="ARBA" id="ARBA00004370"/>
    </source>
</evidence>
<name>A0ABY6SEZ9_PODCO</name>
<keyword evidence="6" id="KW-0472">Membrane</keyword>
<dbReference type="Gene3D" id="3.40.50.1820">
    <property type="entry name" value="alpha/beta hydrolase"/>
    <property type="match status" value="1"/>
</dbReference>
<dbReference type="InterPro" id="IPR029058">
    <property type="entry name" value="AB_hydrolase_fold"/>
</dbReference>